<evidence type="ECO:0000256" key="6">
    <source>
        <dbReference type="SAM" id="Phobius"/>
    </source>
</evidence>
<feature type="transmembrane region" description="Helical" evidence="6">
    <location>
        <begin position="86"/>
        <end position="105"/>
    </location>
</feature>
<evidence type="ECO:0000313" key="8">
    <source>
        <dbReference type="Proteomes" id="UP000018412"/>
    </source>
</evidence>
<feature type="transmembrane region" description="Helical" evidence="6">
    <location>
        <begin position="21"/>
        <end position="39"/>
    </location>
</feature>
<feature type="transmembrane region" description="Helical" evidence="6">
    <location>
        <begin position="148"/>
        <end position="172"/>
    </location>
</feature>
<protein>
    <recommendedName>
        <fullName evidence="9">Polysaccharide biosynthesis protein</fullName>
    </recommendedName>
</protein>
<feature type="transmembrane region" description="Helical" evidence="6">
    <location>
        <begin position="178"/>
        <end position="199"/>
    </location>
</feature>
<dbReference type="EMBL" id="AYHA01000170">
    <property type="protein sequence ID" value="ESS00512.1"/>
    <property type="molecule type" value="Genomic_DNA"/>
</dbReference>
<evidence type="ECO:0000256" key="2">
    <source>
        <dbReference type="ARBA" id="ARBA00022475"/>
    </source>
</evidence>
<reference evidence="7 8" key="2">
    <citation type="journal article" date="2015" name="Genome Announc.">
        <title>Draft Genome Sequence of Lactobacillus fermentum NB-22.</title>
        <authorList>
            <person name="Chaplin A.V."/>
            <person name="Shkoporov A.N."/>
            <person name="Efimov B.A."/>
            <person name="Pikina A.P."/>
            <person name="Borisova O.Y."/>
            <person name="Gladko I.A."/>
            <person name="Postnikova E.A."/>
            <person name="Lordkipanidze A.E."/>
            <person name="Kafarskaia L.I."/>
        </authorList>
    </citation>
    <scope>NUCLEOTIDE SEQUENCE [LARGE SCALE GENOMIC DNA]</scope>
    <source>
        <strain evidence="7 8">NB-22</strain>
    </source>
</reference>
<evidence type="ECO:0008006" key="9">
    <source>
        <dbReference type="Google" id="ProtNLM"/>
    </source>
</evidence>
<evidence type="ECO:0000256" key="1">
    <source>
        <dbReference type="ARBA" id="ARBA00004651"/>
    </source>
</evidence>
<accession>A0A829LWK6</accession>
<reference evidence="8" key="1">
    <citation type="submission" date="2013-10" db="EMBL/GenBank/DDBJ databases">
        <title>Draft genome sequence of Lactobacillus fermentum NB-22.</title>
        <authorList>
            <person name="Chaplin A.V."/>
            <person name="Shkoporov A.N."/>
            <person name="Khokhlova E.V."/>
            <person name="Efimov B.A."/>
            <person name="Kafarskaia L.I."/>
        </authorList>
    </citation>
    <scope>NUCLEOTIDE SEQUENCE [LARGE SCALE GENOMIC DNA]</scope>
    <source>
        <strain evidence="8">NB-22</strain>
    </source>
</reference>
<comment type="caution">
    <text evidence="7">The sequence shown here is derived from an EMBL/GenBank/DDBJ whole genome shotgun (WGS) entry which is preliminary data.</text>
</comment>
<keyword evidence="3 6" id="KW-0812">Transmembrane</keyword>
<evidence type="ECO:0000313" key="7">
    <source>
        <dbReference type="EMBL" id="ESS00512.1"/>
    </source>
</evidence>
<gene>
    <name evidence="7" type="ORF">NB22_09650</name>
</gene>
<dbReference type="PANTHER" id="PTHR30250:SF26">
    <property type="entry name" value="PSMA PROTEIN"/>
    <property type="match status" value="1"/>
</dbReference>
<feature type="transmembrane region" description="Helical" evidence="6">
    <location>
        <begin position="51"/>
        <end position="74"/>
    </location>
</feature>
<organism evidence="7 8">
    <name type="scientific">Limosilactobacillus fermentum NB-22</name>
    <dbReference type="NCBI Taxonomy" id="1408443"/>
    <lineage>
        <taxon>Bacteria</taxon>
        <taxon>Bacillati</taxon>
        <taxon>Bacillota</taxon>
        <taxon>Bacilli</taxon>
        <taxon>Lactobacillales</taxon>
        <taxon>Lactobacillaceae</taxon>
        <taxon>Limosilactobacillus</taxon>
    </lineage>
</organism>
<evidence type="ECO:0000256" key="4">
    <source>
        <dbReference type="ARBA" id="ARBA00022989"/>
    </source>
</evidence>
<keyword evidence="4 6" id="KW-1133">Transmembrane helix</keyword>
<evidence type="ECO:0000256" key="5">
    <source>
        <dbReference type="ARBA" id="ARBA00023136"/>
    </source>
</evidence>
<sequence length="204" mass="23216">MFKLFSKKSQNDFTEYTVNSMLLVALFLSVVSGGIIIFGNDFMRIWMGKKFTGYEILIIITTIYLPITLPSQVLNQSFTVMNKIKLPAMATILFGILALLFAYVFTRVFNFGIYGIAIATMLSQILRDNLFYPLYFSKLVQSFIKYQFLPILAAVIGVMASTIICFGVRYFIIPQTLLKFAIDVLIGGGSSLLFIYFVYWKIKL</sequence>
<comment type="subcellular location">
    <subcellularLocation>
        <location evidence="1">Cell membrane</location>
        <topology evidence="1">Multi-pass membrane protein</topology>
    </subcellularLocation>
</comment>
<name>A0A829LWK6_LIMFE</name>
<keyword evidence="2" id="KW-1003">Cell membrane</keyword>
<dbReference type="InterPro" id="IPR050833">
    <property type="entry name" value="Poly_Biosynth_Transport"/>
</dbReference>
<dbReference type="Proteomes" id="UP000018412">
    <property type="component" value="Unassembled WGS sequence"/>
</dbReference>
<dbReference type="GO" id="GO:0005886">
    <property type="term" value="C:plasma membrane"/>
    <property type="evidence" value="ECO:0007669"/>
    <property type="project" value="UniProtKB-SubCell"/>
</dbReference>
<keyword evidence="5 6" id="KW-0472">Membrane</keyword>
<dbReference type="AlphaFoldDB" id="A0A829LWK6"/>
<evidence type="ECO:0000256" key="3">
    <source>
        <dbReference type="ARBA" id="ARBA00022692"/>
    </source>
</evidence>
<proteinExistence type="predicted"/>
<dbReference type="PANTHER" id="PTHR30250">
    <property type="entry name" value="PST FAMILY PREDICTED COLANIC ACID TRANSPORTER"/>
    <property type="match status" value="1"/>
</dbReference>